<comment type="catalytic activity">
    <reaction evidence="8">
        <text>L-seryl-[protein] + ATP = 3-O-(5'-adenylyl)-L-seryl-[protein] + diphosphate</text>
        <dbReference type="Rhea" id="RHEA:58120"/>
        <dbReference type="Rhea" id="RHEA-COMP:9863"/>
        <dbReference type="Rhea" id="RHEA-COMP:15073"/>
        <dbReference type="ChEBI" id="CHEBI:29999"/>
        <dbReference type="ChEBI" id="CHEBI:30616"/>
        <dbReference type="ChEBI" id="CHEBI:33019"/>
        <dbReference type="ChEBI" id="CHEBI:142516"/>
        <dbReference type="EC" id="2.7.7.108"/>
    </reaction>
</comment>
<dbReference type="PANTHER" id="PTHR32057">
    <property type="entry name" value="PROTEIN ADENYLYLTRANSFERASE SELO, MITOCHONDRIAL"/>
    <property type="match status" value="1"/>
</dbReference>
<comment type="cofactor">
    <cofactor evidence="8">
        <name>Mg(2+)</name>
        <dbReference type="ChEBI" id="CHEBI:18420"/>
    </cofactor>
    <cofactor evidence="8">
        <name>Mn(2+)</name>
        <dbReference type="ChEBI" id="CHEBI:29035"/>
    </cofactor>
</comment>
<gene>
    <name evidence="8" type="primary">ydiU</name>
    <name evidence="8" type="synonym">selO</name>
    <name evidence="9" type="ORF">SAMN05660662_1510</name>
</gene>
<dbReference type="GO" id="GO:0005524">
    <property type="term" value="F:ATP binding"/>
    <property type="evidence" value="ECO:0007669"/>
    <property type="project" value="UniProtKB-UniRule"/>
</dbReference>
<dbReference type="RefSeq" id="WP_091764576.1">
    <property type="nucleotide sequence ID" value="NZ_FNBT01000002.1"/>
</dbReference>
<dbReference type="EMBL" id="FNBT01000002">
    <property type="protein sequence ID" value="SDF24272.1"/>
    <property type="molecule type" value="Genomic_DNA"/>
</dbReference>
<keyword evidence="5 8" id="KW-0547">Nucleotide-binding</keyword>
<feature type="binding site" evidence="8">
    <location>
        <position position="127"/>
    </location>
    <ligand>
        <name>ATP</name>
        <dbReference type="ChEBI" id="CHEBI:30616"/>
    </ligand>
</feature>
<organism evidence="9 10">
    <name type="scientific">Blastococcus aurantiacus</name>
    <dbReference type="NCBI Taxonomy" id="1550231"/>
    <lineage>
        <taxon>Bacteria</taxon>
        <taxon>Bacillati</taxon>
        <taxon>Actinomycetota</taxon>
        <taxon>Actinomycetes</taxon>
        <taxon>Geodermatophilales</taxon>
        <taxon>Geodermatophilaceae</taxon>
        <taxon>Blastococcus</taxon>
    </lineage>
</organism>
<feature type="binding site" evidence="8">
    <location>
        <position position="94"/>
    </location>
    <ligand>
        <name>ATP</name>
        <dbReference type="ChEBI" id="CHEBI:30616"/>
    </ligand>
</feature>
<dbReference type="GO" id="GO:0070733">
    <property type="term" value="F:AMPylase activity"/>
    <property type="evidence" value="ECO:0007669"/>
    <property type="project" value="UniProtKB-EC"/>
</dbReference>
<feature type="binding site" evidence="8">
    <location>
        <position position="264"/>
    </location>
    <ligand>
        <name>ATP</name>
        <dbReference type="ChEBI" id="CHEBI:30616"/>
    </ligand>
</feature>
<keyword evidence="2 8" id="KW-0808">Transferase</keyword>
<dbReference type="GO" id="GO:0030145">
    <property type="term" value="F:manganese ion binding"/>
    <property type="evidence" value="ECO:0007669"/>
    <property type="project" value="UniProtKB-UniRule"/>
</dbReference>
<evidence type="ECO:0000256" key="8">
    <source>
        <dbReference type="HAMAP-Rule" id="MF_00692"/>
    </source>
</evidence>
<dbReference type="STRING" id="1550231.SAMN05660662_1510"/>
<proteinExistence type="inferred from homology"/>
<comment type="catalytic activity">
    <reaction evidence="8">
        <text>L-tyrosyl-[protein] + ATP = O-(5'-adenylyl)-L-tyrosyl-[protein] + diphosphate</text>
        <dbReference type="Rhea" id="RHEA:54288"/>
        <dbReference type="Rhea" id="RHEA-COMP:10136"/>
        <dbReference type="Rhea" id="RHEA-COMP:13846"/>
        <dbReference type="ChEBI" id="CHEBI:30616"/>
        <dbReference type="ChEBI" id="CHEBI:33019"/>
        <dbReference type="ChEBI" id="CHEBI:46858"/>
        <dbReference type="ChEBI" id="CHEBI:83624"/>
        <dbReference type="EC" id="2.7.7.108"/>
    </reaction>
</comment>
<feature type="binding site" evidence="8">
    <location>
        <position position="264"/>
    </location>
    <ligand>
        <name>Mg(2+)</name>
        <dbReference type="ChEBI" id="CHEBI:18420"/>
    </ligand>
</feature>
<feature type="binding site" evidence="8">
    <location>
        <position position="95"/>
    </location>
    <ligand>
        <name>ATP</name>
        <dbReference type="ChEBI" id="CHEBI:30616"/>
    </ligand>
</feature>
<dbReference type="NCBIfam" id="NF000658">
    <property type="entry name" value="PRK00029.1"/>
    <property type="match status" value="1"/>
</dbReference>
<evidence type="ECO:0000256" key="4">
    <source>
        <dbReference type="ARBA" id="ARBA00022723"/>
    </source>
</evidence>
<protein>
    <recommendedName>
        <fullName evidence="8">Protein nucleotidyltransferase YdiU</fullName>
        <ecNumber evidence="8">2.7.7.-</ecNumber>
    </recommendedName>
    <alternativeName>
        <fullName evidence="8">Protein adenylyltransferase YdiU</fullName>
        <ecNumber evidence="8">2.7.7.108</ecNumber>
    </alternativeName>
    <alternativeName>
        <fullName evidence="8">Protein uridylyltransferase YdiU</fullName>
        <ecNumber evidence="8">2.7.7.-</ecNumber>
    </alternativeName>
</protein>
<dbReference type="HAMAP" id="MF_00692">
    <property type="entry name" value="SelO"/>
    <property type="match status" value="1"/>
</dbReference>
<dbReference type="EC" id="2.7.7.-" evidence="8"/>
<dbReference type="AlphaFoldDB" id="A0A1G7JH42"/>
<feature type="binding site" evidence="8">
    <location>
        <position position="178"/>
    </location>
    <ligand>
        <name>ATP</name>
        <dbReference type="ChEBI" id="CHEBI:30616"/>
    </ligand>
</feature>
<evidence type="ECO:0000256" key="3">
    <source>
        <dbReference type="ARBA" id="ARBA00022695"/>
    </source>
</evidence>
<evidence type="ECO:0000256" key="1">
    <source>
        <dbReference type="ARBA" id="ARBA00009747"/>
    </source>
</evidence>
<evidence type="ECO:0000313" key="10">
    <source>
        <dbReference type="Proteomes" id="UP000199406"/>
    </source>
</evidence>
<evidence type="ECO:0000313" key="9">
    <source>
        <dbReference type="EMBL" id="SDF24272.1"/>
    </source>
</evidence>
<evidence type="ECO:0000256" key="2">
    <source>
        <dbReference type="ARBA" id="ARBA00022679"/>
    </source>
</evidence>
<evidence type="ECO:0000256" key="7">
    <source>
        <dbReference type="ARBA" id="ARBA00022842"/>
    </source>
</evidence>
<dbReference type="OrthoDB" id="9776281at2"/>
<keyword evidence="10" id="KW-1185">Reference proteome</keyword>
<accession>A0A1G7JH42</accession>
<keyword evidence="8" id="KW-0464">Manganese</keyword>
<comment type="function">
    <text evidence="8">Nucleotidyltransferase involved in the post-translational modification of proteins. It can catalyze the addition of adenosine monophosphate (AMP) or uridine monophosphate (UMP) to a protein, resulting in modifications known as AMPylation and UMPylation.</text>
</comment>
<keyword evidence="6 8" id="KW-0067">ATP-binding</keyword>
<keyword evidence="3 8" id="KW-0548">Nucleotidyltransferase</keyword>
<feature type="active site" description="Proton acceptor" evidence="8">
    <location>
        <position position="254"/>
    </location>
</feature>
<keyword evidence="7 8" id="KW-0460">Magnesium</keyword>
<feature type="binding site" evidence="8">
    <location>
        <position position="92"/>
    </location>
    <ligand>
        <name>ATP</name>
        <dbReference type="ChEBI" id="CHEBI:30616"/>
    </ligand>
</feature>
<reference evidence="10" key="1">
    <citation type="submission" date="2016-10" db="EMBL/GenBank/DDBJ databases">
        <authorList>
            <person name="Varghese N."/>
            <person name="Submissions S."/>
        </authorList>
    </citation>
    <scope>NUCLEOTIDE SEQUENCE [LARGE SCALE GENOMIC DNA]</scope>
    <source>
        <strain evidence="10">DSM 44268</strain>
    </source>
</reference>
<dbReference type="Proteomes" id="UP000199406">
    <property type="component" value="Unassembled WGS sequence"/>
</dbReference>
<dbReference type="GO" id="GO:0000287">
    <property type="term" value="F:magnesium ion binding"/>
    <property type="evidence" value="ECO:0007669"/>
    <property type="project" value="UniProtKB-UniRule"/>
</dbReference>
<comment type="catalytic activity">
    <reaction evidence="8">
        <text>L-seryl-[protein] + UTP = O-(5'-uridylyl)-L-seryl-[protein] + diphosphate</text>
        <dbReference type="Rhea" id="RHEA:64604"/>
        <dbReference type="Rhea" id="RHEA-COMP:9863"/>
        <dbReference type="Rhea" id="RHEA-COMP:16635"/>
        <dbReference type="ChEBI" id="CHEBI:29999"/>
        <dbReference type="ChEBI" id="CHEBI:33019"/>
        <dbReference type="ChEBI" id="CHEBI:46398"/>
        <dbReference type="ChEBI" id="CHEBI:156051"/>
    </reaction>
</comment>
<dbReference type="PANTHER" id="PTHR32057:SF14">
    <property type="entry name" value="PROTEIN ADENYLYLTRANSFERASE SELO, MITOCHONDRIAL"/>
    <property type="match status" value="1"/>
</dbReference>
<comment type="catalytic activity">
    <reaction evidence="8">
        <text>L-tyrosyl-[protein] + UTP = O-(5'-uridylyl)-L-tyrosyl-[protein] + diphosphate</text>
        <dbReference type="Rhea" id="RHEA:83887"/>
        <dbReference type="Rhea" id="RHEA-COMP:10136"/>
        <dbReference type="Rhea" id="RHEA-COMP:20238"/>
        <dbReference type="ChEBI" id="CHEBI:33019"/>
        <dbReference type="ChEBI" id="CHEBI:46398"/>
        <dbReference type="ChEBI" id="CHEBI:46858"/>
        <dbReference type="ChEBI" id="CHEBI:90602"/>
    </reaction>
</comment>
<feature type="binding site" evidence="8">
    <location>
        <position position="255"/>
    </location>
    <ligand>
        <name>Mg(2+)</name>
        <dbReference type="ChEBI" id="CHEBI:18420"/>
    </ligand>
</feature>
<name>A0A1G7JH42_9ACTN</name>
<feature type="binding site" evidence="8">
    <location>
        <position position="128"/>
    </location>
    <ligand>
        <name>ATP</name>
        <dbReference type="ChEBI" id="CHEBI:30616"/>
    </ligand>
</feature>
<evidence type="ECO:0000256" key="5">
    <source>
        <dbReference type="ARBA" id="ARBA00022741"/>
    </source>
</evidence>
<dbReference type="Pfam" id="PF02696">
    <property type="entry name" value="SelO"/>
    <property type="match status" value="1"/>
</dbReference>
<comment type="catalytic activity">
    <reaction evidence="8">
        <text>L-histidyl-[protein] + UTP = N(tele)-(5'-uridylyl)-L-histidyl-[protein] + diphosphate</text>
        <dbReference type="Rhea" id="RHEA:83891"/>
        <dbReference type="Rhea" id="RHEA-COMP:9745"/>
        <dbReference type="Rhea" id="RHEA-COMP:20239"/>
        <dbReference type="ChEBI" id="CHEBI:29979"/>
        <dbReference type="ChEBI" id="CHEBI:33019"/>
        <dbReference type="ChEBI" id="CHEBI:46398"/>
        <dbReference type="ChEBI" id="CHEBI:233474"/>
    </reaction>
</comment>
<dbReference type="EC" id="2.7.7.108" evidence="8"/>
<sequence length="485" mass="52628">MSVLPAQALRLDDRFARALPEMALPWQAEEAPEPRLLALNEPLAAELGLDPAALRTPEGLRLLVGTAVPEGARPVAQAYSGHQFGGYSPRLGDGRALLLGELVDAQGTVRDLHLKGSGRTPFARGGDGLAAVGPMLREYVISEAMHALGIPTTRSLAVVATGRRIRRETVLPGAVLARVASSHLRVGSFQYARATDDVDLLRRLADLAIERHHPRAAEAENRYLALFEAVLAVQASLVAQWMLVGFIHGVMNTDNMTISGETIDYGPCAFMEAYDPDTVYSSIDEGGRYRYGNQPLAAEWNLARLAEALLPLISDDTEQAIALAVETLKTFRPRYDAALAEGMRAKLGLPADADGTALVDELLDLLQGNHVDWTSFFRRLADAARGDAEPVRLLFLDLAGIDGWLERWRSLGPDGEAMDRVNPVYIPRNHLVEEALDAATAGDTTLVEELVEVLSAPFAERPDHERYAGPAPQDFGATFRTFCGT</sequence>
<comment type="catalytic activity">
    <reaction evidence="8">
        <text>L-threonyl-[protein] + ATP = 3-O-(5'-adenylyl)-L-threonyl-[protein] + diphosphate</text>
        <dbReference type="Rhea" id="RHEA:54292"/>
        <dbReference type="Rhea" id="RHEA-COMP:11060"/>
        <dbReference type="Rhea" id="RHEA-COMP:13847"/>
        <dbReference type="ChEBI" id="CHEBI:30013"/>
        <dbReference type="ChEBI" id="CHEBI:30616"/>
        <dbReference type="ChEBI" id="CHEBI:33019"/>
        <dbReference type="ChEBI" id="CHEBI:138113"/>
        <dbReference type="EC" id="2.7.7.108"/>
    </reaction>
</comment>
<evidence type="ECO:0000256" key="6">
    <source>
        <dbReference type="ARBA" id="ARBA00022840"/>
    </source>
</evidence>
<feature type="binding site" evidence="8">
    <location>
        <position position="115"/>
    </location>
    <ligand>
        <name>ATP</name>
        <dbReference type="ChEBI" id="CHEBI:30616"/>
    </ligand>
</feature>
<comment type="similarity">
    <text evidence="1 8">Belongs to the SELO family.</text>
</comment>
<dbReference type="InterPro" id="IPR003846">
    <property type="entry name" value="SelO"/>
</dbReference>
<feature type="binding site" evidence="8">
    <location>
        <position position="185"/>
    </location>
    <ligand>
        <name>ATP</name>
        <dbReference type="ChEBI" id="CHEBI:30616"/>
    </ligand>
</feature>
<keyword evidence="4 8" id="KW-0479">Metal-binding</keyword>